<accession>A0A9X3NV45</accession>
<evidence type="ECO:0000256" key="1">
    <source>
        <dbReference type="SAM" id="MobiDB-lite"/>
    </source>
</evidence>
<sequence>MARPRRPRRADVEIEAAATAEEVTFHDRPSVASGFTGDPDPDSAHGGDRRNLPDRVEPHTTYYDIRVDYRIAGLVADAVGTEDPEDPEDTETRGDDPGKDAPTR</sequence>
<dbReference type="Proteomes" id="UP001140076">
    <property type="component" value="Unassembled WGS sequence"/>
</dbReference>
<reference evidence="2" key="1">
    <citation type="submission" date="2021-10" db="EMBL/GenBank/DDBJ databases">
        <title>Streptomonospora sp. nov., isolated from mangrove soil.</title>
        <authorList>
            <person name="Chen X."/>
            <person name="Ge X."/>
            <person name="Liu W."/>
        </authorList>
    </citation>
    <scope>NUCLEOTIDE SEQUENCE</scope>
    <source>
        <strain evidence="2">S1-112</strain>
    </source>
</reference>
<dbReference type="EMBL" id="JAJAQC010000057">
    <property type="protein sequence ID" value="MDA0567440.1"/>
    <property type="molecule type" value="Genomic_DNA"/>
</dbReference>
<dbReference type="AlphaFoldDB" id="A0A9X3NV45"/>
<dbReference type="RefSeq" id="WP_270074686.1">
    <property type="nucleotide sequence ID" value="NZ_JAJAQC010000057.1"/>
</dbReference>
<feature type="compositionally biased region" description="Basic and acidic residues" evidence="1">
    <location>
        <begin position="42"/>
        <end position="57"/>
    </location>
</feature>
<protein>
    <submittedName>
        <fullName evidence="2">Uncharacterized protein</fullName>
    </submittedName>
</protein>
<proteinExistence type="predicted"/>
<feature type="region of interest" description="Disordered" evidence="1">
    <location>
        <begin position="1"/>
        <end position="57"/>
    </location>
</feature>
<feature type="region of interest" description="Disordered" evidence="1">
    <location>
        <begin position="76"/>
        <end position="104"/>
    </location>
</feature>
<feature type="compositionally biased region" description="Basic and acidic residues" evidence="1">
    <location>
        <begin position="90"/>
        <end position="104"/>
    </location>
</feature>
<name>A0A9X3NV45_9ACTN</name>
<feature type="compositionally biased region" description="Acidic residues" evidence="1">
    <location>
        <begin position="80"/>
        <end position="89"/>
    </location>
</feature>
<organism evidence="2 3">
    <name type="scientific">Streptomonospora mangrovi</name>
    <dbReference type="NCBI Taxonomy" id="2883123"/>
    <lineage>
        <taxon>Bacteria</taxon>
        <taxon>Bacillati</taxon>
        <taxon>Actinomycetota</taxon>
        <taxon>Actinomycetes</taxon>
        <taxon>Streptosporangiales</taxon>
        <taxon>Nocardiopsidaceae</taxon>
        <taxon>Streptomonospora</taxon>
    </lineage>
</organism>
<comment type="caution">
    <text evidence="2">The sequence shown here is derived from an EMBL/GenBank/DDBJ whole genome shotgun (WGS) entry which is preliminary data.</text>
</comment>
<evidence type="ECO:0000313" key="2">
    <source>
        <dbReference type="EMBL" id="MDA0567440.1"/>
    </source>
</evidence>
<evidence type="ECO:0000313" key="3">
    <source>
        <dbReference type="Proteomes" id="UP001140076"/>
    </source>
</evidence>
<keyword evidence="3" id="KW-1185">Reference proteome</keyword>
<gene>
    <name evidence="2" type="ORF">LG943_24405</name>
</gene>